<proteinExistence type="predicted"/>
<keyword evidence="2" id="KW-1185">Reference proteome</keyword>
<protein>
    <submittedName>
        <fullName evidence="1">Uncharacterized protein</fullName>
    </submittedName>
</protein>
<dbReference type="AlphaFoldDB" id="A0AAV9ZLQ4"/>
<dbReference type="EMBL" id="JAWWNJ010000132">
    <property type="protein sequence ID" value="KAK6985090.1"/>
    <property type="molecule type" value="Genomic_DNA"/>
</dbReference>
<feature type="non-terminal residue" evidence="1">
    <location>
        <position position="1"/>
    </location>
</feature>
<gene>
    <name evidence="1" type="ORF">R3P38DRAFT_2574948</name>
</gene>
<name>A0AAV9ZLQ4_9AGAR</name>
<comment type="caution">
    <text evidence="1">The sequence shown here is derived from an EMBL/GenBank/DDBJ whole genome shotgun (WGS) entry which is preliminary data.</text>
</comment>
<accession>A0AAV9ZLQ4</accession>
<evidence type="ECO:0000313" key="2">
    <source>
        <dbReference type="Proteomes" id="UP001362999"/>
    </source>
</evidence>
<dbReference type="Proteomes" id="UP001362999">
    <property type="component" value="Unassembled WGS sequence"/>
</dbReference>
<reference evidence="1 2" key="1">
    <citation type="journal article" date="2024" name="J Genomics">
        <title>Draft genome sequencing and assembly of Favolaschia claudopus CIRM-BRFM 2984 isolated from oak limbs.</title>
        <authorList>
            <person name="Navarro D."/>
            <person name="Drula E."/>
            <person name="Chaduli D."/>
            <person name="Cazenave R."/>
            <person name="Ahrendt S."/>
            <person name="Wang J."/>
            <person name="Lipzen A."/>
            <person name="Daum C."/>
            <person name="Barry K."/>
            <person name="Grigoriev I.V."/>
            <person name="Favel A."/>
            <person name="Rosso M.N."/>
            <person name="Martin F."/>
        </authorList>
    </citation>
    <scope>NUCLEOTIDE SEQUENCE [LARGE SCALE GENOMIC DNA]</scope>
    <source>
        <strain evidence="1 2">CIRM-BRFM 2984</strain>
    </source>
</reference>
<sequence>YQWNEAFNHSRFRSHIMISNEHDIDQWIKTDTEQRLQRLGIENGDKLSSAQRMTFASTAGDIIQRSCDIRVPVILPISFAVFANQVVKDFSTVSGIGIPGNPLLECLSCGPDHHDGSVEGLFLWTIGCELMWQKSHRAIDGLFEVLYAFKQANHPLREDVQLKRLFTALSRHANSQSEYDAFRQWMCPMFLEEFRLTIKPRLNTSTLTLD</sequence>
<organism evidence="1 2">
    <name type="scientific">Favolaschia claudopus</name>
    <dbReference type="NCBI Taxonomy" id="2862362"/>
    <lineage>
        <taxon>Eukaryota</taxon>
        <taxon>Fungi</taxon>
        <taxon>Dikarya</taxon>
        <taxon>Basidiomycota</taxon>
        <taxon>Agaricomycotina</taxon>
        <taxon>Agaricomycetes</taxon>
        <taxon>Agaricomycetidae</taxon>
        <taxon>Agaricales</taxon>
        <taxon>Marasmiineae</taxon>
        <taxon>Mycenaceae</taxon>
        <taxon>Favolaschia</taxon>
    </lineage>
</organism>
<evidence type="ECO:0000313" key="1">
    <source>
        <dbReference type="EMBL" id="KAK6985090.1"/>
    </source>
</evidence>